<protein>
    <submittedName>
        <fullName evidence="1">Uncharacterized protein</fullName>
    </submittedName>
</protein>
<feature type="non-terminal residue" evidence="1">
    <location>
        <position position="25"/>
    </location>
</feature>
<comment type="caution">
    <text evidence="1">The sequence shown here is derived from an EMBL/GenBank/DDBJ whole genome shotgun (WGS) entry which is preliminary data.</text>
</comment>
<gene>
    <name evidence="1" type="ORF">IZO911_LOCUS41420</name>
</gene>
<organism evidence="1 2">
    <name type="scientific">Adineta steineri</name>
    <dbReference type="NCBI Taxonomy" id="433720"/>
    <lineage>
        <taxon>Eukaryota</taxon>
        <taxon>Metazoa</taxon>
        <taxon>Spiralia</taxon>
        <taxon>Gnathifera</taxon>
        <taxon>Rotifera</taxon>
        <taxon>Eurotatoria</taxon>
        <taxon>Bdelloidea</taxon>
        <taxon>Adinetida</taxon>
        <taxon>Adinetidae</taxon>
        <taxon>Adineta</taxon>
    </lineage>
</organism>
<dbReference type="AlphaFoldDB" id="A0A815N947"/>
<proteinExistence type="predicted"/>
<evidence type="ECO:0000313" key="1">
    <source>
        <dbReference type="EMBL" id="CAF1434346.1"/>
    </source>
</evidence>
<sequence>MKRLLTFGRELIVKHDDVVPERDFK</sequence>
<dbReference type="EMBL" id="CAJNOE010001570">
    <property type="protein sequence ID" value="CAF1434346.1"/>
    <property type="molecule type" value="Genomic_DNA"/>
</dbReference>
<accession>A0A815N947</accession>
<dbReference type="Proteomes" id="UP000663860">
    <property type="component" value="Unassembled WGS sequence"/>
</dbReference>
<name>A0A815N947_9BILA</name>
<evidence type="ECO:0000313" key="2">
    <source>
        <dbReference type="Proteomes" id="UP000663860"/>
    </source>
</evidence>
<reference evidence="1" key="1">
    <citation type="submission" date="2021-02" db="EMBL/GenBank/DDBJ databases">
        <authorList>
            <person name="Nowell W R."/>
        </authorList>
    </citation>
    <scope>NUCLEOTIDE SEQUENCE</scope>
</reference>